<sequence length="187" mass="21393">MNNATLTTVSPEIFIINNFLTREECATLIEKSEAVGYEEAKIQMGDGTQRLVKSVRNNERVFSTDLQLAQDLAERVLPFAPKGHGNCQPIGLNELFRFYRYKPGQRFRMHPDNAYVRNVHEASQYTFLIYLNDGYTGGETIFATGEVIRPSTGMALMFYHPLRHEGAMLTEGVKYVIRTDIMYKQQV</sequence>
<dbReference type="GO" id="GO:0005506">
    <property type="term" value="F:iron ion binding"/>
    <property type="evidence" value="ECO:0007669"/>
    <property type="project" value="InterPro"/>
</dbReference>
<reference evidence="8 9" key="1">
    <citation type="submission" date="2018-07" db="EMBL/GenBank/DDBJ databases">
        <title>Chitinophaga K2CV101002-2 sp. nov., isolated from a monsoon evergreen broad-leaved forest soil.</title>
        <authorList>
            <person name="Lv Y."/>
        </authorList>
    </citation>
    <scope>NUCLEOTIDE SEQUENCE [LARGE SCALE GENOMIC DNA]</scope>
    <source>
        <strain evidence="8 9">GDMCC 1.1288</strain>
    </source>
</reference>
<dbReference type="Proteomes" id="UP000260644">
    <property type="component" value="Unassembled WGS sequence"/>
</dbReference>
<keyword evidence="6" id="KW-0408">Iron</keyword>
<proteinExistence type="predicted"/>
<evidence type="ECO:0000256" key="2">
    <source>
        <dbReference type="ARBA" id="ARBA00022723"/>
    </source>
</evidence>
<dbReference type="InterPro" id="IPR045054">
    <property type="entry name" value="P4HA-like"/>
</dbReference>
<evidence type="ECO:0000313" key="8">
    <source>
        <dbReference type="EMBL" id="RFS19664.1"/>
    </source>
</evidence>
<dbReference type="OrthoDB" id="269774at2"/>
<dbReference type="GO" id="GO:0004656">
    <property type="term" value="F:procollagen-proline 4-dioxygenase activity"/>
    <property type="evidence" value="ECO:0007669"/>
    <property type="project" value="TreeGrafter"/>
</dbReference>
<keyword evidence="9" id="KW-1185">Reference proteome</keyword>
<feature type="domain" description="Fe2OG dioxygenase" evidence="7">
    <location>
        <begin position="91"/>
        <end position="183"/>
    </location>
</feature>
<comment type="cofactor">
    <cofactor evidence="1">
        <name>L-ascorbate</name>
        <dbReference type="ChEBI" id="CHEBI:38290"/>
    </cofactor>
</comment>
<evidence type="ECO:0000256" key="3">
    <source>
        <dbReference type="ARBA" id="ARBA00022896"/>
    </source>
</evidence>
<dbReference type="InterPro" id="IPR044862">
    <property type="entry name" value="Pro_4_hyd_alph_FE2OG_OXY"/>
</dbReference>
<evidence type="ECO:0000256" key="4">
    <source>
        <dbReference type="ARBA" id="ARBA00022964"/>
    </source>
</evidence>
<evidence type="ECO:0000259" key="7">
    <source>
        <dbReference type="PROSITE" id="PS51471"/>
    </source>
</evidence>
<keyword evidence="4" id="KW-0223">Dioxygenase</keyword>
<evidence type="ECO:0000256" key="5">
    <source>
        <dbReference type="ARBA" id="ARBA00023002"/>
    </source>
</evidence>
<dbReference type="PANTHER" id="PTHR10869">
    <property type="entry name" value="PROLYL 4-HYDROXYLASE ALPHA SUBUNIT"/>
    <property type="match status" value="1"/>
</dbReference>
<gene>
    <name evidence="8" type="ORF">DVR12_21405</name>
</gene>
<evidence type="ECO:0000313" key="9">
    <source>
        <dbReference type="Proteomes" id="UP000260644"/>
    </source>
</evidence>
<dbReference type="GO" id="GO:0031418">
    <property type="term" value="F:L-ascorbic acid binding"/>
    <property type="evidence" value="ECO:0007669"/>
    <property type="project" value="UniProtKB-KW"/>
</dbReference>
<keyword evidence="5" id="KW-0560">Oxidoreductase</keyword>
<dbReference type="InterPro" id="IPR005123">
    <property type="entry name" value="Oxoglu/Fe-dep_dioxygenase_dom"/>
</dbReference>
<protein>
    <submittedName>
        <fullName evidence="8">Oxidoreductase, 2OG-Fe(II) oxygenase</fullName>
    </submittedName>
</protein>
<dbReference type="RefSeq" id="WP_116977851.1">
    <property type="nucleotide sequence ID" value="NZ_QPMM01000012.1"/>
</dbReference>
<organism evidence="8 9">
    <name type="scientific">Chitinophaga silvatica</name>
    <dbReference type="NCBI Taxonomy" id="2282649"/>
    <lineage>
        <taxon>Bacteria</taxon>
        <taxon>Pseudomonadati</taxon>
        <taxon>Bacteroidota</taxon>
        <taxon>Chitinophagia</taxon>
        <taxon>Chitinophagales</taxon>
        <taxon>Chitinophagaceae</taxon>
        <taxon>Chitinophaga</taxon>
    </lineage>
</organism>
<comment type="caution">
    <text evidence="8">The sequence shown here is derived from an EMBL/GenBank/DDBJ whole genome shotgun (WGS) entry which is preliminary data.</text>
</comment>
<dbReference type="SMART" id="SM00702">
    <property type="entry name" value="P4Hc"/>
    <property type="match status" value="1"/>
</dbReference>
<dbReference type="Pfam" id="PF13640">
    <property type="entry name" value="2OG-FeII_Oxy_3"/>
    <property type="match status" value="1"/>
</dbReference>
<dbReference type="AlphaFoldDB" id="A0A3E1Y4P9"/>
<keyword evidence="2" id="KW-0479">Metal-binding</keyword>
<dbReference type="InterPro" id="IPR006620">
    <property type="entry name" value="Pro_4_hyd_alph"/>
</dbReference>
<evidence type="ECO:0000256" key="6">
    <source>
        <dbReference type="ARBA" id="ARBA00023004"/>
    </source>
</evidence>
<accession>A0A3E1Y4P9</accession>
<dbReference type="Gene3D" id="2.60.120.620">
    <property type="entry name" value="q2cbj1_9rhob like domain"/>
    <property type="match status" value="1"/>
</dbReference>
<keyword evidence="3" id="KW-0847">Vitamin C</keyword>
<dbReference type="PROSITE" id="PS51471">
    <property type="entry name" value="FE2OG_OXY"/>
    <property type="match status" value="1"/>
</dbReference>
<dbReference type="PANTHER" id="PTHR10869:SF236">
    <property type="entry name" value="PROLYL 4-HYDROXYLASE ALPHA SUBUNIT DOMAIN-CONTAINING PROTEIN"/>
    <property type="match status" value="1"/>
</dbReference>
<name>A0A3E1Y4P9_9BACT</name>
<dbReference type="EMBL" id="QPMM01000012">
    <property type="protein sequence ID" value="RFS19664.1"/>
    <property type="molecule type" value="Genomic_DNA"/>
</dbReference>
<evidence type="ECO:0000256" key="1">
    <source>
        <dbReference type="ARBA" id="ARBA00001961"/>
    </source>
</evidence>